<reference evidence="1 2" key="1">
    <citation type="submission" date="2016-05" db="EMBL/GenBank/DDBJ databases">
        <title>First whole genome sequencing of Entamoeba histolytica HM1:IMSS-clone-6.</title>
        <authorList>
            <person name="Mukherjee Avik.K."/>
            <person name="Izumyama S."/>
            <person name="Nakada-Tsukui K."/>
            <person name="Nozaki T."/>
        </authorList>
    </citation>
    <scope>NUCLEOTIDE SEQUENCE [LARGE SCALE GENOMIC DNA]</scope>
    <source>
        <strain evidence="1 2">HM1:IMSS clone 6</strain>
    </source>
</reference>
<name>A0A5K1TVS0_ENTHI</name>
<proteinExistence type="predicted"/>
<dbReference type="Proteomes" id="UP000078387">
    <property type="component" value="Unassembled WGS sequence"/>
</dbReference>
<evidence type="ECO:0000313" key="1">
    <source>
        <dbReference type="EMBL" id="GAT96983.1"/>
    </source>
</evidence>
<sequence>MIVLQYLDSLESLYKFNCICKHCDEAVKATKINPNYSNDSLDTLLQNSELSHIQKEINVFPNLETLQLSNDCLEQLYKTHKSYLEESIKLIKITDYILKEKENRLISLKLLQKKIVEMKLDCDYLLNGINLFNCYKLHKLTLRIGNVFQIHYLKKYIEEIKTIPFLQLTCIFHSKHHQIVSNILNDFPKTKLICCWVEKSTCNNLIDLAHHSQNHFIGVSYLDIDSYSDFNNFPFILLPHRNGQLEFANEMVIEPYFSELLKNYYPGNLEIVGKKLTPLISQNKFLVDLSYLNDITKLSLLDSKTKNIKYILPSSLKELKILNFASFDDILNINEIKLKLNKFSNKQII</sequence>
<accession>A0A5K1TVS0</accession>
<dbReference type="VEuPathDB" id="AmoebaDB:KM1_066320"/>
<evidence type="ECO:0000313" key="2">
    <source>
        <dbReference type="Proteomes" id="UP000078387"/>
    </source>
</evidence>
<dbReference type="VEuPathDB" id="AmoebaDB:EHI_081750"/>
<dbReference type="VEuPathDB" id="AmoebaDB:EHI7A_031450"/>
<comment type="caution">
    <text evidence="1">The sequence shown here is derived from an EMBL/GenBank/DDBJ whole genome shotgun (WGS) entry which is preliminary data.</text>
</comment>
<protein>
    <submittedName>
        <fullName evidence="1">Uncharacterized protein</fullName>
    </submittedName>
</protein>
<gene>
    <name evidence="1" type="ORF">CL6EHI_081750</name>
</gene>
<dbReference type="VEuPathDB" id="AmoebaDB:EHI5A_056380"/>
<dbReference type="OMA" id="NCHKLHK"/>
<dbReference type="EMBL" id="BDEQ01000001">
    <property type="protein sequence ID" value="GAT96983.1"/>
    <property type="molecule type" value="Genomic_DNA"/>
</dbReference>
<dbReference type="AlphaFoldDB" id="A0A5K1TVS0"/>
<dbReference type="VEuPathDB" id="AmoebaDB:EHI8A_123170"/>
<organism evidence="1 2">
    <name type="scientific">Entamoeba histolytica</name>
    <dbReference type="NCBI Taxonomy" id="5759"/>
    <lineage>
        <taxon>Eukaryota</taxon>
        <taxon>Amoebozoa</taxon>
        <taxon>Evosea</taxon>
        <taxon>Archamoebae</taxon>
        <taxon>Mastigamoebida</taxon>
        <taxon>Entamoebidae</taxon>
        <taxon>Entamoeba</taxon>
    </lineage>
</organism>